<dbReference type="InterPro" id="IPR004556">
    <property type="entry name" value="HemK-like"/>
</dbReference>
<dbReference type="Pfam" id="PF13847">
    <property type="entry name" value="Methyltransf_31"/>
    <property type="match status" value="1"/>
</dbReference>
<dbReference type="Gene3D" id="1.10.8.10">
    <property type="entry name" value="DNA helicase RuvA subunit, C-terminal domain"/>
    <property type="match status" value="1"/>
</dbReference>
<dbReference type="Proteomes" id="UP000242660">
    <property type="component" value="Unassembled WGS sequence"/>
</dbReference>
<dbReference type="InterPro" id="IPR019874">
    <property type="entry name" value="RF_methyltr_PrmC"/>
</dbReference>
<dbReference type="InterPro" id="IPR040758">
    <property type="entry name" value="PrmC_N"/>
</dbReference>
<accession>A0ABX5FCY9</accession>
<feature type="binding site" evidence="4">
    <location>
        <position position="159"/>
    </location>
    <ligand>
        <name>S-adenosyl-L-methionine</name>
        <dbReference type="ChEBI" id="CHEBI:59789"/>
    </ligand>
</feature>
<keyword evidence="8" id="KW-1185">Reference proteome</keyword>
<evidence type="ECO:0000256" key="2">
    <source>
        <dbReference type="ARBA" id="ARBA00022679"/>
    </source>
</evidence>
<dbReference type="NCBIfam" id="TIGR00536">
    <property type="entry name" value="hemK_fam"/>
    <property type="match status" value="1"/>
</dbReference>
<dbReference type="SUPFAM" id="SSF53335">
    <property type="entry name" value="S-adenosyl-L-methionine-dependent methyltransferases"/>
    <property type="match status" value="1"/>
</dbReference>
<keyword evidence="2 4" id="KW-0808">Transferase</keyword>
<dbReference type="EMBL" id="MUHY01000004">
    <property type="protein sequence ID" value="PSB91601.1"/>
    <property type="molecule type" value="Genomic_DNA"/>
</dbReference>
<name>A0ABX5FCY9_9BURK</name>
<dbReference type="PROSITE" id="PS00092">
    <property type="entry name" value="N6_MTASE"/>
    <property type="match status" value="1"/>
</dbReference>
<evidence type="ECO:0000256" key="3">
    <source>
        <dbReference type="ARBA" id="ARBA00022691"/>
    </source>
</evidence>
<sequence>MKDKNRANLIMVNGSPSLSEKTCVPITVSDLFHESDLPTLETRILLTHTLGWSHSQLITRNREPLDTISINTYQKLCARRLTGEPIAYLTGKREFFGLTLSVNASVLIPRSETELLVELALEYLAGIAAPRVLDVGTGSGAIALAIATACPNAHVIGIDHSRDALAVARANAAQLGMLSSTNDGPHVEYLESNWYHGLNPTNNEQYVAPFDLIVSNPPYIPADDPHLTQGDLRYEPIDALTDHADGLSALRIIIAGASMHLIPGGWLLCEHGYNQAHVVRDLCCDSGLSNVFSAKDLSGIERVTGGQHRKTLKYPPKNTLTGIPKA</sequence>
<evidence type="ECO:0000256" key="4">
    <source>
        <dbReference type="HAMAP-Rule" id="MF_02126"/>
    </source>
</evidence>
<feature type="domain" description="Methyltransferase" evidence="5">
    <location>
        <begin position="131"/>
        <end position="216"/>
    </location>
</feature>
<comment type="catalytic activity">
    <reaction evidence="4">
        <text>L-glutaminyl-[peptide chain release factor] + S-adenosyl-L-methionine = N(5)-methyl-L-glutaminyl-[peptide chain release factor] + S-adenosyl-L-homocysteine + H(+)</text>
        <dbReference type="Rhea" id="RHEA:42896"/>
        <dbReference type="Rhea" id="RHEA-COMP:10271"/>
        <dbReference type="Rhea" id="RHEA-COMP:10272"/>
        <dbReference type="ChEBI" id="CHEBI:15378"/>
        <dbReference type="ChEBI" id="CHEBI:30011"/>
        <dbReference type="ChEBI" id="CHEBI:57856"/>
        <dbReference type="ChEBI" id="CHEBI:59789"/>
        <dbReference type="ChEBI" id="CHEBI:61891"/>
        <dbReference type="EC" id="2.1.1.297"/>
    </reaction>
</comment>
<evidence type="ECO:0000256" key="1">
    <source>
        <dbReference type="ARBA" id="ARBA00022603"/>
    </source>
</evidence>
<reference evidence="7 8" key="1">
    <citation type="journal article" date="2017" name="Front. Microbiol.">
        <title>Genome of Ca. Pandoraea novymonadis, an Endosymbiotic Bacterium of the Trypanosomatid Novymonas esmeraldas.</title>
        <authorList>
            <person name="Kostygov A.Y."/>
            <person name="Butenko A."/>
            <person name="Nenarokova A."/>
            <person name="Tashyreva D."/>
            <person name="Flegontov P."/>
            <person name="Lukes J."/>
            <person name="Yurchenko V."/>
        </authorList>
    </citation>
    <scope>NUCLEOTIDE SEQUENCE [LARGE SCALE GENOMIC DNA]</scope>
    <source>
        <strain evidence="7 8">E262</strain>
    </source>
</reference>
<dbReference type="NCBIfam" id="TIGR03534">
    <property type="entry name" value="RF_mod_PrmC"/>
    <property type="match status" value="1"/>
</dbReference>
<protein>
    <recommendedName>
        <fullName evidence="4">Release factor glutamine methyltransferase</fullName>
        <shortName evidence="4">RF MTase</shortName>
        <ecNumber evidence="4">2.1.1.297</ecNumber>
    </recommendedName>
    <alternativeName>
        <fullName evidence="4">N5-glutamine methyltransferase PrmC</fullName>
    </alternativeName>
    <alternativeName>
        <fullName evidence="4">Protein-(glutamine-N5) MTase PrmC</fullName>
    </alternativeName>
    <alternativeName>
        <fullName evidence="4">Protein-glutamine N-methyltransferase PrmC</fullName>
    </alternativeName>
</protein>
<keyword evidence="1 4" id="KW-0489">Methyltransferase</keyword>
<dbReference type="Pfam" id="PF17827">
    <property type="entry name" value="PrmC_N"/>
    <property type="match status" value="1"/>
</dbReference>
<dbReference type="GO" id="GO:0032259">
    <property type="term" value="P:methylation"/>
    <property type="evidence" value="ECO:0007669"/>
    <property type="project" value="UniProtKB-KW"/>
</dbReference>
<comment type="similarity">
    <text evidence="4">Belongs to the protein N5-glutamine methyltransferase family. PrmC subfamily.</text>
</comment>
<feature type="binding site" evidence="4">
    <location>
        <begin position="136"/>
        <end position="140"/>
    </location>
    <ligand>
        <name>S-adenosyl-L-methionine</name>
        <dbReference type="ChEBI" id="CHEBI:59789"/>
    </ligand>
</feature>
<dbReference type="InterPro" id="IPR029063">
    <property type="entry name" value="SAM-dependent_MTases_sf"/>
</dbReference>
<comment type="caution">
    <text evidence="7">The sequence shown here is derived from an EMBL/GenBank/DDBJ whole genome shotgun (WGS) entry which is preliminary data.</text>
</comment>
<dbReference type="InterPro" id="IPR025714">
    <property type="entry name" value="Methyltranfer_dom"/>
</dbReference>
<dbReference type="GO" id="GO:0008168">
    <property type="term" value="F:methyltransferase activity"/>
    <property type="evidence" value="ECO:0007669"/>
    <property type="project" value="UniProtKB-KW"/>
</dbReference>
<dbReference type="PANTHER" id="PTHR18895:SF74">
    <property type="entry name" value="MTRF1L RELEASE FACTOR GLUTAMINE METHYLTRANSFERASE"/>
    <property type="match status" value="1"/>
</dbReference>
<comment type="function">
    <text evidence="4">Methylates the class 1 translation termination release factors RF1/PrfA and RF2/PrfB on the glutamine residue of the universally conserved GGQ motif.</text>
</comment>
<dbReference type="InterPro" id="IPR050320">
    <property type="entry name" value="N5-glutamine_MTase"/>
</dbReference>
<dbReference type="Gene3D" id="3.40.50.150">
    <property type="entry name" value="Vaccinia Virus protein VP39"/>
    <property type="match status" value="1"/>
</dbReference>
<evidence type="ECO:0000313" key="7">
    <source>
        <dbReference type="EMBL" id="PSB91601.1"/>
    </source>
</evidence>
<dbReference type="PANTHER" id="PTHR18895">
    <property type="entry name" value="HEMK METHYLTRANSFERASE"/>
    <property type="match status" value="1"/>
</dbReference>
<feature type="domain" description="Release factor glutamine methyltransferase N-terminal" evidence="6">
    <location>
        <begin position="32"/>
        <end position="91"/>
    </location>
</feature>
<evidence type="ECO:0000313" key="8">
    <source>
        <dbReference type="Proteomes" id="UP000242660"/>
    </source>
</evidence>
<dbReference type="InterPro" id="IPR002052">
    <property type="entry name" value="DNA_methylase_N6_adenine_CS"/>
</dbReference>
<feature type="binding site" evidence="4">
    <location>
        <position position="216"/>
    </location>
    <ligand>
        <name>S-adenosyl-L-methionine</name>
        <dbReference type="ChEBI" id="CHEBI:59789"/>
    </ligand>
</feature>
<dbReference type="HAMAP" id="MF_02126">
    <property type="entry name" value="RF_methyltr_PrmC"/>
    <property type="match status" value="1"/>
</dbReference>
<feature type="binding site" evidence="4">
    <location>
        <position position="194"/>
    </location>
    <ligand>
        <name>S-adenosyl-L-methionine</name>
        <dbReference type="ChEBI" id="CHEBI:59789"/>
    </ligand>
</feature>
<gene>
    <name evidence="4 7" type="primary">prmC</name>
    <name evidence="7" type="ORF">BZL35_00999</name>
</gene>
<evidence type="ECO:0000259" key="5">
    <source>
        <dbReference type="Pfam" id="PF13847"/>
    </source>
</evidence>
<proteinExistence type="inferred from homology"/>
<evidence type="ECO:0000259" key="6">
    <source>
        <dbReference type="Pfam" id="PF17827"/>
    </source>
</evidence>
<dbReference type="CDD" id="cd02440">
    <property type="entry name" value="AdoMet_MTases"/>
    <property type="match status" value="1"/>
</dbReference>
<feature type="binding site" evidence="4">
    <location>
        <begin position="216"/>
        <end position="219"/>
    </location>
    <ligand>
        <name>substrate</name>
    </ligand>
</feature>
<dbReference type="EC" id="2.1.1.297" evidence="4"/>
<keyword evidence="3 4" id="KW-0949">S-adenosyl-L-methionine</keyword>
<organism evidence="7 8">
    <name type="scientific">Candidatus Pandoraea novymonadis</name>
    <dbReference type="NCBI Taxonomy" id="1808959"/>
    <lineage>
        <taxon>Bacteria</taxon>
        <taxon>Pseudomonadati</taxon>
        <taxon>Pseudomonadota</taxon>
        <taxon>Betaproteobacteria</taxon>
        <taxon>Burkholderiales</taxon>
        <taxon>Burkholderiaceae</taxon>
        <taxon>Pandoraea</taxon>
    </lineage>
</organism>